<name>A0A9P3CIK7_9PEZI</name>
<evidence type="ECO:0008006" key="4">
    <source>
        <dbReference type="Google" id="ProtNLM"/>
    </source>
</evidence>
<organism evidence="2 3">
    <name type="scientific">Cercospora kikuchii</name>
    <dbReference type="NCBI Taxonomy" id="84275"/>
    <lineage>
        <taxon>Eukaryota</taxon>
        <taxon>Fungi</taxon>
        <taxon>Dikarya</taxon>
        <taxon>Ascomycota</taxon>
        <taxon>Pezizomycotina</taxon>
        <taxon>Dothideomycetes</taxon>
        <taxon>Dothideomycetidae</taxon>
        <taxon>Mycosphaerellales</taxon>
        <taxon>Mycosphaerellaceae</taxon>
        <taxon>Cercospora</taxon>
    </lineage>
</organism>
<dbReference type="RefSeq" id="XP_044655607.1">
    <property type="nucleotide sequence ID" value="XM_044799672.1"/>
</dbReference>
<protein>
    <recommendedName>
        <fullName evidence="4">F-box domain-containing protein</fullName>
    </recommendedName>
</protein>
<reference evidence="2 3" key="1">
    <citation type="submission" date="2021-01" db="EMBL/GenBank/DDBJ databases">
        <title>Cercospora kikuchii MAFF 305040 whole genome shotgun sequence.</title>
        <authorList>
            <person name="Kashiwa T."/>
            <person name="Suzuki T."/>
        </authorList>
    </citation>
    <scope>NUCLEOTIDE SEQUENCE [LARGE SCALE GENOMIC DNA]</scope>
    <source>
        <strain evidence="2 3">MAFF 305040</strain>
    </source>
</reference>
<evidence type="ECO:0000256" key="1">
    <source>
        <dbReference type="SAM" id="MobiDB-lite"/>
    </source>
</evidence>
<gene>
    <name evidence="2" type="ORF">CKM354_000443600</name>
</gene>
<dbReference type="GeneID" id="68290011"/>
<feature type="region of interest" description="Disordered" evidence="1">
    <location>
        <begin position="1"/>
        <end position="60"/>
    </location>
</feature>
<accession>A0A9P3CIK7</accession>
<evidence type="ECO:0000313" key="2">
    <source>
        <dbReference type="EMBL" id="GIZ41120.1"/>
    </source>
</evidence>
<dbReference type="EMBL" id="BOLY01000003">
    <property type="protein sequence ID" value="GIZ41120.1"/>
    <property type="molecule type" value="Genomic_DNA"/>
</dbReference>
<dbReference type="OrthoDB" id="3650650at2759"/>
<proteinExistence type="predicted"/>
<sequence>MPTAISKSFHMLPKTSTTHQKQRPEELTSSTATKMSPNTPTTMSPSNPSDSTTTNATSNTLTLRDRIQSLPQELYDEIYSLTFTASPSIHLFHLSYLFSTPLASTLSPYNHNPITQNLAFPHLLHVDRHSRNKYAKSFYGDQKSIFIVCSTIMLESVIGTMDKQHVEILKNGNGKVFLRDVMGDEFDEDTRKDVEAMTHGVYGEVEVVLVGLEEVLEREFGEQQ</sequence>
<keyword evidence="3" id="KW-1185">Reference proteome</keyword>
<dbReference type="Proteomes" id="UP000825890">
    <property type="component" value="Unassembled WGS sequence"/>
</dbReference>
<dbReference type="AlphaFoldDB" id="A0A9P3CIK7"/>
<feature type="compositionally biased region" description="Low complexity" evidence="1">
    <location>
        <begin position="36"/>
        <end position="60"/>
    </location>
</feature>
<evidence type="ECO:0000313" key="3">
    <source>
        <dbReference type="Proteomes" id="UP000825890"/>
    </source>
</evidence>
<comment type="caution">
    <text evidence="2">The sequence shown here is derived from an EMBL/GenBank/DDBJ whole genome shotgun (WGS) entry which is preliminary data.</text>
</comment>